<reference evidence="1" key="1">
    <citation type="journal article" date="2023" name="Science">
        <title>Genome structures resolve the early diversification of teleost fishes.</title>
        <authorList>
            <person name="Parey E."/>
            <person name="Louis A."/>
            <person name="Montfort J."/>
            <person name="Bouchez O."/>
            <person name="Roques C."/>
            <person name="Iampietro C."/>
            <person name="Lluch J."/>
            <person name="Castinel A."/>
            <person name="Donnadieu C."/>
            <person name="Desvignes T."/>
            <person name="Floi Bucao C."/>
            <person name="Jouanno E."/>
            <person name="Wen M."/>
            <person name="Mejri S."/>
            <person name="Dirks R."/>
            <person name="Jansen H."/>
            <person name="Henkel C."/>
            <person name="Chen W.J."/>
            <person name="Zahm M."/>
            <person name="Cabau C."/>
            <person name="Klopp C."/>
            <person name="Thompson A.W."/>
            <person name="Robinson-Rechavi M."/>
            <person name="Braasch I."/>
            <person name="Lecointre G."/>
            <person name="Bobe J."/>
            <person name="Postlethwait J.H."/>
            <person name="Berthelot C."/>
            <person name="Roest Crollius H."/>
            <person name="Guiguen Y."/>
        </authorList>
    </citation>
    <scope>NUCLEOTIDE SEQUENCE</scope>
    <source>
        <strain evidence="1">NC1722</strain>
    </source>
</reference>
<gene>
    <name evidence="1" type="ORF">AAFF_G00359670</name>
</gene>
<comment type="caution">
    <text evidence="1">The sequence shown here is derived from an EMBL/GenBank/DDBJ whole genome shotgun (WGS) entry which is preliminary data.</text>
</comment>
<organism evidence="1 2">
    <name type="scientific">Aldrovandia affinis</name>
    <dbReference type="NCBI Taxonomy" id="143900"/>
    <lineage>
        <taxon>Eukaryota</taxon>
        <taxon>Metazoa</taxon>
        <taxon>Chordata</taxon>
        <taxon>Craniata</taxon>
        <taxon>Vertebrata</taxon>
        <taxon>Euteleostomi</taxon>
        <taxon>Actinopterygii</taxon>
        <taxon>Neopterygii</taxon>
        <taxon>Teleostei</taxon>
        <taxon>Notacanthiformes</taxon>
        <taxon>Halosauridae</taxon>
        <taxon>Aldrovandia</taxon>
    </lineage>
</organism>
<dbReference type="Proteomes" id="UP001221898">
    <property type="component" value="Unassembled WGS sequence"/>
</dbReference>
<accession>A0AAD7SI60</accession>
<name>A0AAD7SI60_9TELE</name>
<keyword evidence="2" id="KW-1185">Reference proteome</keyword>
<evidence type="ECO:0000313" key="1">
    <source>
        <dbReference type="EMBL" id="KAJ8403051.1"/>
    </source>
</evidence>
<protein>
    <submittedName>
        <fullName evidence="1">Uncharacterized protein</fullName>
    </submittedName>
</protein>
<sequence length="97" mass="10515">MKLRVCWPSKGKPNEAALWTLSRGLLSVRILAGGSSERQLNPAADCDGRSVTEKRVREGTQAGRGTVQNPSACSGEIRKWGCWGALTTFWWVSLAPG</sequence>
<dbReference type="EMBL" id="JAINUG010000060">
    <property type="protein sequence ID" value="KAJ8403051.1"/>
    <property type="molecule type" value="Genomic_DNA"/>
</dbReference>
<evidence type="ECO:0000313" key="2">
    <source>
        <dbReference type="Proteomes" id="UP001221898"/>
    </source>
</evidence>
<dbReference type="AlphaFoldDB" id="A0AAD7SI60"/>
<proteinExistence type="predicted"/>